<reference evidence="9" key="1">
    <citation type="submission" date="2020-02" db="EMBL/GenBank/DDBJ databases">
        <authorList>
            <person name="Meier V. D."/>
        </authorList>
    </citation>
    <scope>NUCLEOTIDE SEQUENCE</scope>
    <source>
        <strain evidence="9">AVDCRST_MAG79</strain>
    </source>
</reference>
<evidence type="ECO:0000256" key="7">
    <source>
        <dbReference type="SAM" id="Phobius"/>
    </source>
</evidence>
<evidence type="ECO:0000256" key="6">
    <source>
        <dbReference type="ARBA" id="ARBA00023136"/>
    </source>
</evidence>
<organism evidence="9">
    <name type="scientific">uncultured Thermoleophilia bacterium</name>
    <dbReference type="NCBI Taxonomy" id="1497501"/>
    <lineage>
        <taxon>Bacteria</taxon>
        <taxon>Bacillati</taxon>
        <taxon>Actinomycetota</taxon>
        <taxon>Thermoleophilia</taxon>
        <taxon>environmental samples</taxon>
    </lineage>
</organism>
<dbReference type="GO" id="GO:0016020">
    <property type="term" value="C:membrane"/>
    <property type="evidence" value="ECO:0007669"/>
    <property type="project" value="UniProtKB-SubCell"/>
</dbReference>
<dbReference type="EMBL" id="CADCWC010000194">
    <property type="protein sequence ID" value="CAA9534213.1"/>
    <property type="molecule type" value="Genomic_DNA"/>
</dbReference>
<evidence type="ECO:0000313" key="9">
    <source>
        <dbReference type="EMBL" id="CAA9534213.1"/>
    </source>
</evidence>
<evidence type="ECO:0000256" key="4">
    <source>
        <dbReference type="ARBA" id="ARBA00022692"/>
    </source>
</evidence>
<keyword evidence="5 7" id="KW-1133">Transmembrane helix</keyword>
<feature type="transmembrane region" description="Helical" evidence="7">
    <location>
        <begin position="24"/>
        <end position="41"/>
    </location>
</feature>
<evidence type="ECO:0000256" key="5">
    <source>
        <dbReference type="ARBA" id="ARBA00022989"/>
    </source>
</evidence>
<feature type="domain" description="Bacterial sugar transferase" evidence="8">
    <location>
        <begin position="243"/>
        <end position="425"/>
    </location>
</feature>
<accession>A0A6J4TWM7</accession>
<evidence type="ECO:0000256" key="1">
    <source>
        <dbReference type="ARBA" id="ARBA00004141"/>
    </source>
</evidence>
<evidence type="ECO:0000259" key="8">
    <source>
        <dbReference type="Pfam" id="PF02397"/>
    </source>
</evidence>
<dbReference type="AlphaFoldDB" id="A0A6J4TWM7"/>
<feature type="transmembrane region" description="Helical" evidence="7">
    <location>
        <begin position="80"/>
        <end position="102"/>
    </location>
</feature>
<dbReference type="EC" id="2.7.8.6" evidence="9"/>
<dbReference type="PANTHER" id="PTHR30576">
    <property type="entry name" value="COLANIC BIOSYNTHESIS UDP-GLUCOSE LIPID CARRIER TRANSFERASE"/>
    <property type="match status" value="1"/>
</dbReference>
<dbReference type="PANTHER" id="PTHR30576:SF0">
    <property type="entry name" value="UNDECAPRENYL-PHOSPHATE N-ACETYLGALACTOSAMINYL 1-PHOSPHATE TRANSFERASE-RELATED"/>
    <property type="match status" value="1"/>
</dbReference>
<protein>
    <submittedName>
        <fullName evidence="9">Undecaprenyl-phosphate galactosephosphotransferase</fullName>
        <ecNumber evidence="9">2.7.8.6</ecNumber>
    </submittedName>
</protein>
<keyword evidence="4 7" id="KW-0812">Transmembrane</keyword>
<dbReference type="GO" id="GO:0047360">
    <property type="term" value="F:undecaprenyl-phosphate galactose phosphotransferase activity"/>
    <property type="evidence" value="ECO:0007669"/>
    <property type="project" value="UniProtKB-EC"/>
</dbReference>
<comment type="subcellular location">
    <subcellularLocation>
        <location evidence="1">Membrane</location>
        <topology evidence="1">Multi-pass membrane protein</topology>
    </subcellularLocation>
</comment>
<gene>
    <name evidence="9" type="ORF">AVDCRST_MAG79-1201</name>
</gene>
<comment type="similarity">
    <text evidence="2">Belongs to the bacterial sugar transferase family.</text>
</comment>
<keyword evidence="6 7" id="KW-0472">Membrane</keyword>
<dbReference type="InterPro" id="IPR017475">
    <property type="entry name" value="EPS_sugar_tfrase"/>
</dbReference>
<name>A0A6J4TWM7_9ACTN</name>
<evidence type="ECO:0000256" key="2">
    <source>
        <dbReference type="ARBA" id="ARBA00006464"/>
    </source>
</evidence>
<dbReference type="Pfam" id="PF02397">
    <property type="entry name" value="Bac_transf"/>
    <property type="match status" value="1"/>
</dbReference>
<keyword evidence="3 9" id="KW-0808">Transferase</keyword>
<feature type="transmembrane region" description="Helical" evidence="7">
    <location>
        <begin position="53"/>
        <end position="74"/>
    </location>
</feature>
<dbReference type="NCBIfam" id="TIGR03025">
    <property type="entry name" value="EPS_sugtrans"/>
    <property type="match status" value="1"/>
</dbReference>
<sequence length="431" mass="47823">MLALLVFGVHFVAREPDAWHLAVAGVSALIWFAAVRFTLLSESRSSPSWAMTAVLAAQASLITAVLLIAMGAVVDVDSSPGLLAATSIELGILSYLWQLAVADHHSLGRPLRCVIVGAPSIVRQVEEERLAPGARPFRLVGWLADEPVDETVARPRTRRLGGLAELEQAAERGDVDVFVIGVRGGRPGLYARLLELTHLDVRVIEYPAFFEREFGRVPLEELTPTWFLHAMHLYRRDESHWEKRLLDVVGSVVGLVLLAPLMAVTAVMIRRDSPGGALFRQVRIGEHGVPFTMLKFRSMRTEPAADTLTWTGEDDPRITRVGRIVRKFRLDELPQLVNVLRGEMTLVGPRPETPGYVAWLEREIPFYKPRHFAKPGITGWAQVCAGYASSLDATRQKLSYDLYYLRNRSLGLDVAILLRTVATIFGGRGAR</sequence>
<feature type="transmembrane region" description="Helical" evidence="7">
    <location>
        <begin position="245"/>
        <end position="269"/>
    </location>
</feature>
<dbReference type="InterPro" id="IPR003362">
    <property type="entry name" value="Bact_transf"/>
</dbReference>
<evidence type="ECO:0000256" key="3">
    <source>
        <dbReference type="ARBA" id="ARBA00022679"/>
    </source>
</evidence>
<proteinExistence type="inferred from homology"/>